<organism evidence="2 3">
    <name type="scientific">Vibrio aquaticus</name>
    <dbReference type="NCBI Taxonomy" id="2496559"/>
    <lineage>
        <taxon>Bacteria</taxon>
        <taxon>Pseudomonadati</taxon>
        <taxon>Pseudomonadota</taxon>
        <taxon>Gammaproteobacteria</taxon>
        <taxon>Vibrionales</taxon>
        <taxon>Vibrionaceae</taxon>
        <taxon>Vibrio</taxon>
    </lineage>
</organism>
<name>A0A432CTX3_9VIBR</name>
<dbReference type="Pfam" id="PF22470">
    <property type="entry name" value="Histone_HNS_N"/>
    <property type="match status" value="1"/>
</dbReference>
<protein>
    <recommendedName>
        <fullName evidence="1">DNA-binding protein H-NS-like N-terminal domain-containing protein</fullName>
    </recommendedName>
</protein>
<comment type="caution">
    <text evidence="2">The sequence shown here is derived from an EMBL/GenBank/DDBJ whole genome shotgun (WGS) entry which is preliminary data.</text>
</comment>
<dbReference type="AlphaFoldDB" id="A0A432CTX3"/>
<sequence length="94" mass="10549">MSMTAYEMARVMEQLDTAPDKIMFGKVLNELGSQSAERIQSAAKQVPIAVLRDMVYQFQQVIESRKEEQLDVLAKEIAAQGISVEQLKAYLANN</sequence>
<dbReference type="OrthoDB" id="5917437at2"/>
<accession>A0A432CTX3</accession>
<keyword evidence="3" id="KW-1185">Reference proteome</keyword>
<feature type="domain" description="DNA-binding protein H-NS-like N-terminal" evidence="1">
    <location>
        <begin position="35"/>
        <end position="87"/>
    </location>
</feature>
<gene>
    <name evidence="2" type="ORF">EJ063_17155</name>
</gene>
<reference evidence="2 3" key="1">
    <citation type="submission" date="2018-12" db="EMBL/GenBank/DDBJ databases">
        <title>Vibrio sp. isolated from China Sea.</title>
        <authorList>
            <person name="Li Y."/>
        </authorList>
    </citation>
    <scope>NUCLEOTIDE SEQUENCE [LARGE SCALE GENOMIC DNA]</scope>
    <source>
        <strain evidence="2 3">BEI207</strain>
    </source>
</reference>
<dbReference type="Proteomes" id="UP000268973">
    <property type="component" value="Unassembled WGS sequence"/>
</dbReference>
<dbReference type="EMBL" id="RXZH01000010">
    <property type="protein sequence ID" value="RTZ14177.1"/>
    <property type="molecule type" value="Genomic_DNA"/>
</dbReference>
<dbReference type="InterPro" id="IPR054180">
    <property type="entry name" value="H-NS-like_N"/>
</dbReference>
<evidence type="ECO:0000313" key="2">
    <source>
        <dbReference type="EMBL" id="RTZ14177.1"/>
    </source>
</evidence>
<proteinExistence type="predicted"/>
<dbReference type="RefSeq" id="WP_126575552.1">
    <property type="nucleotide sequence ID" value="NZ_RXZH01000010.1"/>
</dbReference>
<evidence type="ECO:0000313" key="3">
    <source>
        <dbReference type="Proteomes" id="UP000268973"/>
    </source>
</evidence>
<evidence type="ECO:0000259" key="1">
    <source>
        <dbReference type="Pfam" id="PF22470"/>
    </source>
</evidence>